<reference evidence="7 8" key="1">
    <citation type="submission" date="2018-05" db="EMBL/GenBank/DDBJ databases">
        <title>A metagenomic window into the 2 km-deep terrestrial subsurface aquifer revealed taxonomically and functionally diverse microbial community comprising novel uncultured bacterial lineages.</title>
        <authorList>
            <person name="Kadnikov V.V."/>
            <person name="Mardanov A.V."/>
            <person name="Beletsky A.V."/>
            <person name="Banks D."/>
            <person name="Pimenov N.V."/>
            <person name="Frank Y.A."/>
            <person name="Karnachuk O.V."/>
            <person name="Ravin N.V."/>
        </authorList>
    </citation>
    <scope>NUCLEOTIDE SEQUENCE [LARGE SCALE GENOMIC DNA]</scope>
    <source>
        <strain evidence="7">BY5</strain>
    </source>
</reference>
<dbReference type="PANTHER" id="PTHR30632">
    <property type="entry name" value="MOLYBDATE-BINDING PERIPLASMIC PROTEIN"/>
    <property type="match status" value="1"/>
</dbReference>
<comment type="similarity">
    <text evidence="1">Belongs to the bacterial solute-binding protein ModA family.</text>
</comment>
<dbReference type="GO" id="GO:0046872">
    <property type="term" value="F:metal ion binding"/>
    <property type="evidence" value="ECO:0007669"/>
    <property type="project" value="UniProtKB-KW"/>
</dbReference>
<evidence type="ECO:0000313" key="8">
    <source>
        <dbReference type="Proteomes" id="UP000252355"/>
    </source>
</evidence>
<feature type="chain" id="PRO_5016993059" evidence="6">
    <location>
        <begin position="20"/>
        <end position="290"/>
    </location>
</feature>
<name>A0A367ZT85_9BACT</name>
<comment type="caution">
    <text evidence="7">The sequence shown here is derived from an EMBL/GenBank/DDBJ whole genome shotgun (WGS) entry which is preliminary data.</text>
</comment>
<dbReference type="AlphaFoldDB" id="A0A367ZT85"/>
<dbReference type="InterPro" id="IPR050682">
    <property type="entry name" value="ModA/WtpA"/>
</dbReference>
<feature type="binding site" evidence="4">
    <location>
        <position position="63"/>
    </location>
    <ligand>
        <name>molybdate</name>
        <dbReference type="ChEBI" id="CHEBI:36264"/>
    </ligand>
</feature>
<protein>
    <submittedName>
        <fullName evidence="7">Molybdenum ABC transporter, molybdenum-binding protein ModA</fullName>
    </submittedName>
</protein>
<dbReference type="CDD" id="cd13517">
    <property type="entry name" value="PBP2_ModA3_like"/>
    <property type="match status" value="1"/>
</dbReference>
<dbReference type="GO" id="GO:0030973">
    <property type="term" value="F:molybdate ion binding"/>
    <property type="evidence" value="ECO:0007669"/>
    <property type="project" value="TreeGrafter"/>
</dbReference>
<evidence type="ECO:0000256" key="3">
    <source>
        <dbReference type="ARBA" id="ARBA00022729"/>
    </source>
</evidence>
<evidence type="ECO:0000256" key="5">
    <source>
        <dbReference type="SAM" id="MobiDB-lite"/>
    </source>
</evidence>
<dbReference type="GO" id="GO:0015689">
    <property type="term" value="P:molybdate ion transport"/>
    <property type="evidence" value="ECO:0007669"/>
    <property type="project" value="InterPro"/>
</dbReference>
<feature type="region of interest" description="Disordered" evidence="5">
    <location>
        <begin position="271"/>
        <end position="290"/>
    </location>
</feature>
<keyword evidence="2 4" id="KW-0479">Metal-binding</keyword>
<dbReference type="EMBL" id="QOQW01000002">
    <property type="protein sequence ID" value="RCK81256.1"/>
    <property type="molecule type" value="Genomic_DNA"/>
</dbReference>
<dbReference type="InterPro" id="IPR005950">
    <property type="entry name" value="ModA"/>
</dbReference>
<evidence type="ECO:0000256" key="4">
    <source>
        <dbReference type="PIRSR" id="PIRSR004846-1"/>
    </source>
</evidence>
<evidence type="ECO:0000256" key="2">
    <source>
        <dbReference type="ARBA" id="ARBA00022723"/>
    </source>
</evidence>
<evidence type="ECO:0000313" key="7">
    <source>
        <dbReference type="EMBL" id="RCK81256.1"/>
    </source>
</evidence>
<keyword evidence="4" id="KW-0500">Molybdenum</keyword>
<dbReference type="PANTHER" id="PTHR30632:SF0">
    <property type="entry name" value="SULFATE-BINDING PROTEIN"/>
    <property type="match status" value="1"/>
</dbReference>
<dbReference type="Gene3D" id="3.40.190.10">
    <property type="entry name" value="Periplasmic binding protein-like II"/>
    <property type="match status" value="2"/>
</dbReference>
<dbReference type="PIRSF" id="PIRSF004846">
    <property type="entry name" value="ModA"/>
    <property type="match status" value="1"/>
</dbReference>
<dbReference type="SUPFAM" id="SSF53850">
    <property type="entry name" value="Periplasmic binding protein-like II"/>
    <property type="match status" value="1"/>
</dbReference>
<sequence>MLKKILAVLVACTMMTLPAASPARGEERLLFMCGAAAAPVADLLAKGFEAKTGVKVDVNTGGSGMLLSQIKLAKKGDVYFPGSIDFIEQAKAEGLIDPTTIAPIVYLVPAILVQPGNPHGIRSLKDLCRPGLKVIIANPETVCLGVFATEMVEKLFSPEEKKAFRANLVNYTESCEKTANAISMKAADAILGWSVFQHWNPELIEAVKLSPDEVLRISYLAVAVPLCAQNPKRAKEFIEYMKSPEGLEQFKKFKYFTTPEEALAYLGAEKPVGGEPYKVPSEWLNPPSQH</sequence>
<proteinExistence type="inferred from homology"/>
<organism evidence="7 8">
    <name type="scientific">Candidatus Ozemobacter sibiricus</name>
    <dbReference type="NCBI Taxonomy" id="2268124"/>
    <lineage>
        <taxon>Bacteria</taxon>
        <taxon>Candidatus Ozemobacteria</taxon>
        <taxon>Candidatus Ozemobacterales</taxon>
        <taxon>Candidatus Ozemobacteraceae</taxon>
        <taxon>Candidatus Ozemobacter</taxon>
    </lineage>
</organism>
<feature type="signal peptide" evidence="6">
    <location>
        <begin position="1"/>
        <end position="19"/>
    </location>
</feature>
<dbReference type="Proteomes" id="UP000252355">
    <property type="component" value="Unassembled WGS sequence"/>
</dbReference>
<keyword evidence="3 6" id="KW-0732">Signal</keyword>
<gene>
    <name evidence="7" type="ORF">OZSIB_2125</name>
</gene>
<evidence type="ECO:0000256" key="6">
    <source>
        <dbReference type="SAM" id="SignalP"/>
    </source>
</evidence>
<dbReference type="Pfam" id="PF13531">
    <property type="entry name" value="SBP_bac_11"/>
    <property type="match status" value="1"/>
</dbReference>
<accession>A0A367ZT85</accession>
<evidence type="ECO:0000256" key="1">
    <source>
        <dbReference type="ARBA" id="ARBA00009175"/>
    </source>
</evidence>